<dbReference type="GO" id="GO:0004190">
    <property type="term" value="F:aspartic-type endopeptidase activity"/>
    <property type="evidence" value="ECO:0007669"/>
    <property type="project" value="InterPro"/>
</dbReference>
<dbReference type="SUPFAM" id="SSF57756">
    <property type="entry name" value="Retrovirus zinc finger-like domains"/>
    <property type="match status" value="1"/>
</dbReference>
<feature type="region of interest" description="Disordered" evidence="2">
    <location>
        <begin position="266"/>
        <end position="303"/>
    </location>
</feature>
<feature type="domain" description="CCHC-type" evidence="3">
    <location>
        <begin position="93"/>
        <end position="107"/>
    </location>
</feature>
<organism evidence="4 5">
    <name type="scientific">Cyphomyrmex costatus</name>
    <dbReference type="NCBI Taxonomy" id="456900"/>
    <lineage>
        <taxon>Eukaryota</taxon>
        <taxon>Metazoa</taxon>
        <taxon>Ecdysozoa</taxon>
        <taxon>Arthropoda</taxon>
        <taxon>Hexapoda</taxon>
        <taxon>Insecta</taxon>
        <taxon>Pterygota</taxon>
        <taxon>Neoptera</taxon>
        <taxon>Endopterygota</taxon>
        <taxon>Hymenoptera</taxon>
        <taxon>Apocrita</taxon>
        <taxon>Aculeata</taxon>
        <taxon>Formicoidea</taxon>
        <taxon>Formicidae</taxon>
        <taxon>Myrmicinae</taxon>
        <taxon>Cyphomyrmex</taxon>
    </lineage>
</organism>
<evidence type="ECO:0000313" key="4">
    <source>
        <dbReference type="EMBL" id="KYN04506.1"/>
    </source>
</evidence>
<evidence type="ECO:0000256" key="1">
    <source>
        <dbReference type="PROSITE-ProRule" id="PRU00047"/>
    </source>
</evidence>
<evidence type="ECO:0000256" key="2">
    <source>
        <dbReference type="SAM" id="MobiDB-lite"/>
    </source>
</evidence>
<keyword evidence="1" id="KW-0863">Zinc-finger</keyword>
<evidence type="ECO:0000259" key="3">
    <source>
        <dbReference type="PROSITE" id="PS50158"/>
    </source>
</evidence>
<dbReference type="InterPro" id="IPR001969">
    <property type="entry name" value="Aspartic_peptidase_AS"/>
</dbReference>
<sequence>MEEGKNHNSIQQQAILEHVRDQALANYQIGLREEINTLVRSQHFRTLQEAIAGASSEEKIKGLNDRHRAYQRDKKTDSNYYSSRNLRNPAPQCGKCGKTGHIGQNCRTSRYANKFSLPRAEKPAGINTVEKFCTYCKKAGHNREECWILNGRPDKNTRPRAKREMENKTKRVNSAIKVRNQRSKRNSDSEEASSTSSEEEEGTKTRRTRPAIEHQITQVTGHHANSGLRLITLPINEIKKGRINLLLDTGATLTLIKVGNLKGATPITEKPLTHRSDGPSNKNHRKNKGNRIDRRQRNKTHRVHREGRLPYRLCRNTGYGFPAKA</sequence>
<feature type="region of interest" description="Disordered" evidence="2">
    <location>
        <begin position="149"/>
        <end position="220"/>
    </location>
</feature>
<proteinExistence type="predicted"/>
<dbReference type="Proteomes" id="UP000078542">
    <property type="component" value="Unassembled WGS sequence"/>
</dbReference>
<evidence type="ECO:0000313" key="5">
    <source>
        <dbReference type="Proteomes" id="UP000078542"/>
    </source>
</evidence>
<dbReference type="GO" id="GO:0006508">
    <property type="term" value="P:proteolysis"/>
    <property type="evidence" value="ECO:0007669"/>
    <property type="project" value="InterPro"/>
</dbReference>
<dbReference type="SMART" id="SM00343">
    <property type="entry name" value="ZnF_C2HC"/>
    <property type="match status" value="2"/>
</dbReference>
<dbReference type="PROSITE" id="PS00141">
    <property type="entry name" value="ASP_PROTEASE"/>
    <property type="match status" value="1"/>
</dbReference>
<keyword evidence="5" id="KW-1185">Reference proteome</keyword>
<dbReference type="PROSITE" id="PS50158">
    <property type="entry name" value="ZF_CCHC"/>
    <property type="match status" value="1"/>
</dbReference>
<reference evidence="4 5" key="1">
    <citation type="submission" date="2016-03" db="EMBL/GenBank/DDBJ databases">
        <title>Cyphomyrmex costatus WGS genome.</title>
        <authorList>
            <person name="Nygaard S."/>
            <person name="Hu H."/>
            <person name="Boomsma J."/>
            <person name="Zhang G."/>
        </authorList>
    </citation>
    <scope>NUCLEOTIDE SEQUENCE [LARGE SCALE GENOMIC DNA]</scope>
    <source>
        <strain evidence="4">MS0001</strain>
        <tissue evidence="4">Whole body</tissue>
    </source>
</reference>
<keyword evidence="1" id="KW-0479">Metal-binding</keyword>
<dbReference type="AlphaFoldDB" id="A0A151IK06"/>
<accession>A0A151IK06</accession>
<gene>
    <name evidence="4" type="ORF">ALC62_04625</name>
</gene>
<dbReference type="InterPro" id="IPR001878">
    <property type="entry name" value="Znf_CCHC"/>
</dbReference>
<dbReference type="GO" id="GO:0003676">
    <property type="term" value="F:nucleic acid binding"/>
    <property type="evidence" value="ECO:0007669"/>
    <property type="project" value="InterPro"/>
</dbReference>
<protein>
    <recommendedName>
        <fullName evidence="3">CCHC-type domain-containing protein</fullName>
    </recommendedName>
</protein>
<dbReference type="InterPro" id="IPR036875">
    <property type="entry name" value="Znf_CCHC_sf"/>
</dbReference>
<feature type="compositionally biased region" description="Basic and acidic residues" evidence="2">
    <location>
        <begin position="149"/>
        <end position="169"/>
    </location>
</feature>
<dbReference type="EMBL" id="KQ977272">
    <property type="protein sequence ID" value="KYN04506.1"/>
    <property type="molecule type" value="Genomic_DNA"/>
</dbReference>
<dbReference type="GO" id="GO:0008270">
    <property type="term" value="F:zinc ion binding"/>
    <property type="evidence" value="ECO:0007669"/>
    <property type="project" value="UniProtKB-KW"/>
</dbReference>
<keyword evidence="1" id="KW-0862">Zinc</keyword>
<name>A0A151IK06_9HYME</name>
<dbReference type="Gene3D" id="4.10.60.10">
    <property type="entry name" value="Zinc finger, CCHC-type"/>
    <property type="match status" value="1"/>
</dbReference>